<dbReference type="GO" id="GO:0008670">
    <property type="term" value="F:2,4-dienoyl-CoA reductase (NADPH) activity"/>
    <property type="evidence" value="ECO:0007669"/>
    <property type="project" value="UniProtKB-EC"/>
</dbReference>
<evidence type="ECO:0000313" key="3">
    <source>
        <dbReference type="EMBL" id="SYX83699.1"/>
    </source>
</evidence>
<dbReference type="PANTHER" id="PTHR43296">
    <property type="entry name" value="PEROXISOMAL 2,4-DIENOYL-COA REDUCTASE"/>
    <property type="match status" value="1"/>
</dbReference>
<proteinExistence type="predicted"/>
<dbReference type="PANTHER" id="PTHR43296:SF2">
    <property type="entry name" value="PEROXISOMAL 2,4-DIENOYL-COA REDUCTASE [(3E)-ENOYL-COA-PRODUCING]"/>
    <property type="match status" value="1"/>
</dbReference>
<evidence type="ECO:0000256" key="1">
    <source>
        <dbReference type="ARBA" id="ARBA00022857"/>
    </source>
</evidence>
<gene>
    <name evidence="3" type="primary">fadH</name>
    <name evidence="3" type="ORF">PBLR_12121</name>
</gene>
<accession>A0A383RBM5</accession>
<protein>
    <submittedName>
        <fullName evidence="3">Putative 2,4-dienoyl-CoA reductase</fullName>
        <ecNumber evidence="3">1.3.1.34</ecNumber>
    </submittedName>
</protein>
<dbReference type="RefSeq" id="WP_172619464.1">
    <property type="nucleotide sequence ID" value="NZ_LS992241.1"/>
</dbReference>
<dbReference type="GO" id="GO:0008206">
    <property type="term" value="P:bile acid metabolic process"/>
    <property type="evidence" value="ECO:0007669"/>
    <property type="project" value="UniProtKB-ARBA"/>
</dbReference>
<dbReference type="FunFam" id="3.40.50.720:FF:000084">
    <property type="entry name" value="Short-chain dehydrogenase reductase"/>
    <property type="match status" value="1"/>
</dbReference>
<dbReference type="Pfam" id="PF13561">
    <property type="entry name" value="adh_short_C2"/>
    <property type="match status" value="1"/>
</dbReference>
<dbReference type="InterPro" id="IPR036291">
    <property type="entry name" value="NAD(P)-bd_dom_sf"/>
</dbReference>
<dbReference type="InterPro" id="IPR045017">
    <property type="entry name" value="DECR2-like"/>
</dbReference>
<dbReference type="PRINTS" id="PR00080">
    <property type="entry name" value="SDRFAMILY"/>
</dbReference>
<dbReference type="Proteomes" id="UP000304148">
    <property type="component" value="Chromosome"/>
</dbReference>
<dbReference type="CDD" id="cd05369">
    <property type="entry name" value="TER_DECR_SDR_a"/>
    <property type="match status" value="1"/>
</dbReference>
<dbReference type="EC" id="1.3.1.34" evidence="3"/>
<keyword evidence="2 3" id="KW-0560">Oxidoreductase</keyword>
<keyword evidence="1" id="KW-0521">NADP</keyword>
<evidence type="ECO:0000256" key="2">
    <source>
        <dbReference type="ARBA" id="ARBA00023002"/>
    </source>
</evidence>
<dbReference type="GO" id="GO:0009062">
    <property type="term" value="P:fatty acid catabolic process"/>
    <property type="evidence" value="ECO:0007669"/>
    <property type="project" value="InterPro"/>
</dbReference>
<reference evidence="4" key="1">
    <citation type="submission" date="2018-08" db="EMBL/GenBank/DDBJ databases">
        <authorList>
            <person name="Chevrot R."/>
        </authorList>
    </citation>
    <scope>NUCLEOTIDE SEQUENCE [LARGE SCALE GENOMIC DNA]</scope>
</reference>
<dbReference type="Gene3D" id="3.40.50.720">
    <property type="entry name" value="NAD(P)-binding Rossmann-like Domain"/>
    <property type="match status" value="1"/>
</dbReference>
<dbReference type="AlphaFoldDB" id="A0A383RBM5"/>
<dbReference type="InterPro" id="IPR002347">
    <property type="entry name" value="SDR_fam"/>
</dbReference>
<dbReference type="PRINTS" id="PR00081">
    <property type="entry name" value="GDHRDH"/>
</dbReference>
<organism evidence="3 4">
    <name type="scientific">Paenibacillus alvei</name>
    <name type="common">Bacillus alvei</name>
    <dbReference type="NCBI Taxonomy" id="44250"/>
    <lineage>
        <taxon>Bacteria</taxon>
        <taxon>Bacillati</taxon>
        <taxon>Bacillota</taxon>
        <taxon>Bacilli</taxon>
        <taxon>Bacillales</taxon>
        <taxon>Paenibacillaceae</taxon>
        <taxon>Paenibacillus</taxon>
    </lineage>
</organism>
<name>A0A383RBM5_PAEAL</name>
<dbReference type="NCBIfam" id="NF005811">
    <property type="entry name" value="PRK07677.1"/>
    <property type="match status" value="1"/>
</dbReference>
<sequence>MEQDLLQGKVAIITGGSSGMGKDMAFYFARLGASVMICGRSMERLRPVVEEITSHGGKAKAYECDVRDPETVQAMVHETVQTWGGIDILVNNAAGNFVCRAEDLTVNGWNAVENIVLNGTWYCSQAVGKQMIAAGKGGAILNIVASYAWTGGPGVVHSASAKAGVIALSRTLASEWGKYGIRINCLAPGPIEGTGGIEKLMANEQMKEAVIDNVALKRLGTKEEISSVAAFLVSRYSSFITGDVITVDGGSWLDKGFLHQWERTGAM</sequence>
<evidence type="ECO:0000313" key="4">
    <source>
        <dbReference type="Proteomes" id="UP000304148"/>
    </source>
</evidence>
<dbReference type="SUPFAM" id="SSF51735">
    <property type="entry name" value="NAD(P)-binding Rossmann-fold domains"/>
    <property type="match status" value="1"/>
</dbReference>
<dbReference type="EMBL" id="LS992241">
    <property type="protein sequence ID" value="SYX83699.1"/>
    <property type="molecule type" value="Genomic_DNA"/>
</dbReference>